<dbReference type="Gene3D" id="3.30.565.10">
    <property type="entry name" value="Histidine kinase-like ATPase, C-terminal domain"/>
    <property type="match status" value="1"/>
</dbReference>
<sequence length="132" mass="14031">METRSVSRARLALRQRLRAWGIGRGAADVAELLLSELVTNAIKARAPVMAVVGVRCGVQGDGRLRLEVQDGSGERPVIEECPGEDAECGRGLMLVDALADGWGVERHVIGKTVWAELAVPPAEGPGPSLRAR</sequence>
<dbReference type="InterPro" id="IPR003594">
    <property type="entry name" value="HATPase_dom"/>
</dbReference>
<dbReference type="InterPro" id="IPR050267">
    <property type="entry name" value="Anti-sigma-factor_SerPK"/>
</dbReference>
<dbReference type="PANTHER" id="PTHR35526">
    <property type="entry name" value="ANTI-SIGMA-F FACTOR RSBW-RELATED"/>
    <property type="match status" value="1"/>
</dbReference>
<dbReference type="RefSeq" id="WP_143942420.1">
    <property type="nucleotide sequence ID" value="NZ_VKLS01000099.1"/>
</dbReference>
<keyword evidence="4" id="KW-1185">Reference proteome</keyword>
<evidence type="ECO:0000259" key="2">
    <source>
        <dbReference type="Pfam" id="PF13581"/>
    </source>
</evidence>
<protein>
    <submittedName>
        <fullName evidence="3">ATP-binding protein</fullName>
    </submittedName>
</protein>
<dbReference type="GO" id="GO:0005524">
    <property type="term" value="F:ATP binding"/>
    <property type="evidence" value="ECO:0007669"/>
    <property type="project" value="UniProtKB-KW"/>
</dbReference>
<keyword evidence="1" id="KW-0418">Kinase</keyword>
<organism evidence="3 4">
    <name type="scientific">Streptomyces benahoarensis</name>
    <dbReference type="NCBI Taxonomy" id="2595054"/>
    <lineage>
        <taxon>Bacteria</taxon>
        <taxon>Bacillati</taxon>
        <taxon>Actinomycetota</taxon>
        <taxon>Actinomycetes</taxon>
        <taxon>Kitasatosporales</taxon>
        <taxon>Streptomycetaceae</taxon>
        <taxon>Streptomyces</taxon>
    </lineage>
</organism>
<dbReference type="OrthoDB" id="4251531at2"/>
<keyword evidence="3" id="KW-0547">Nucleotide-binding</keyword>
<dbReference type="Pfam" id="PF13581">
    <property type="entry name" value="HATPase_c_2"/>
    <property type="match status" value="1"/>
</dbReference>
<keyword evidence="3" id="KW-0067">ATP-binding</keyword>
<dbReference type="CDD" id="cd16936">
    <property type="entry name" value="HATPase_RsbW-like"/>
    <property type="match status" value="1"/>
</dbReference>
<name>A0A553ZL62_9ACTN</name>
<evidence type="ECO:0000313" key="3">
    <source>
        <dbReference type="EMBL" id="TSB42219.1"/>
    </source>
</evidence>
<dbReference type="PANTHER" id="PTHR35526:SF3">
    <property type="entry name" value="ANTI-SIGMA-F FACTOR RSBW"/>
    <property type="match status" value="1"/>
</dbReference>
<dbReference type="AlphaFoldDB" id="A0A553ZL62"/>
<gene>
    <name evidence="3" type="ORF">FNZ23_11125</name>
</gene>
<evidence type="ECO:0000256" key="1">
    <source>
        <dbReference type="ARBA" id="ARBA00022527"/>
    </source>
</evidence>
<dbReference type="GO" id="GO:0004674">
    <property type="term" value="F:protein serine/threonine kinase activity"/>
    <property type="evidence" value="ECO:0007669"/>
    <property type="project" value="UniProtKB-KW"/>
</dbReference>
<dbReference type="InterPro" id="IPR036890">
    <property type="entry name" value="HATPase_C_sf"/>
</dbReference>
<dbReference type="Proteomes" id="UP000320888">
    <property type="component" value="Unassembled WGS sequence"/>
</dbReference>
<comment type="caution">
    <text evidence="3">The sequence shown here is derived from an EMBL/GenBank/DDBJ whole genome shotgun (WGS) entry which is preliminary data.</text>
</comment>
<accession>A0A553ZL62</accession>
<keyword evidence="1" id="KW-0808">Transferase</keyword>
<dbReference type="EMBL" id="VKLS01000099">
    <property type="protein sequence ID" value="TSB42219.1"/>
    <property type="molecule type" value="Genomic_DNA"/>
</dbReference>
<evidence type="ECO:0000313" key="4">
    <source>
        <dbReference type="Proteomes" id="UP000320888"/>
    </source>
</evidence>
<dbReference type="SUPFAM" id="SSF55874">
    <property type="entry name" value="ATPase domain of HSP90 chaperone/DNA topoisomerase II/histidine kinase"/>
    <property type="match status" value="1"/>
</dbReference>
<reference evidence="3 4" key="1">
    <citation type="submission" date="2019-07" db="EMBL/GenBank/DDBJ databases">
        <title>Draft genome for Streptomyces benahoarensis MZ03-48.</title>
        <authorList>
            <person name="Gonzalez-Pimentel J.L."/>
        </authorList>
    </citation>
    <scope>NUCLEOTIDE SEQUENCE [LARGE SCALE GENOMIC DNA]</scope>
    <source>
        <strain evidence="3 4">MZ03-48</strain>
    </source>
</reference>
<feature type="domain" description="Histidine kinase/HSP90-like ATPase" evidence="2">
    <location>
        <begin position="3"/>
        <end position="115"/>
    </location>
</feature>
<proteinExistence type="predicted"/>
<keyword evidence="1" id="KW-0723">Serine/threonine-protein kinase</keyword>